<sequence length="379" mass="38187">MLGYRWEGYDHQTLYDMVRLGAVGSAVIDSAEPAWAEVVTMLGESGDRLDRLQREVGVSWEGRAAGAMAGSVSPLSAWVWDTSAAAGRTNASLTQIADGFSRTSYSMPEPVAVPSRDGGIAGDFAGIVAGMADEDSAEFQARDAKQLAVDLMHAYAANNDDSVATAGTFTEPPSISTGGQELAGAGGRGGGVVDGPTASGEPSGHPYRSDEPNGSGSAGRSDNPGRTTAAESTGSDGGGPGTIGRPGDVDLPGAGSAVEPRDPSTEPASTTAQNYPPTRSIPGAPPAASPFPPVTGVLSDPGRPGPVGGPGVGPGMGPGTTSGGNTPRTSPHGAGFGPLGTGKSHEDREHTSPDYLRAPHEDFWDDHPPVAPPVIGVDE</sequence>
<evidence type="ECO:0000256" key="1">
    <source>
        <dbReference type="ARBA" id="ARBA00010652"/>
    </source>
</evidence>
<dbReference type="Pfam" id="PF00823">
    <property type="entry name" value="PPE"/>
    <property type="match status" value="1"/>
</dbReference>
<dbReference type="SUPFAM" id="SSF140459">
    <property type="entry name" value="PE/PPE dimer-like"/>
    <property type="match status" value="1"/>
</dbReference>
<protein>
    <recommendedName>
        <fullName evidence="3">PPE domain-containing protein</fullName>
    </recommendedName>
</protein>
<feature type="domain" description="PPE" evidence="3">
    <location>
        <begin position="23"/>
        <end position="159"/>
    </location>
</feature>
<feature type="compositionally biased region" description="Gly residues" evidence="2">
    <location>
        <begin position="235"/>
        <end position="244"/>
    </location>
</feature>
<keyword evidence="5" id="KW-1185">Reference proteome</keyword>
<evidence type="ECO:0000313" key="5">
    <source>
        <dbReference type="Proteomes" id="UP000185696"/>
    </source>
</evidence>
<reference evidence="4 5" key="1">
    <citation type="submission" date="2016-12" db="EMBL/GenBank/DDBJ databases">
        <title>The draft genome sequence of Actinophytocola xinjiangensis.</title>
        <authorList>
            <person name="Wang W."/>
            <person name="Yuan L."/>
        </authorList>
    </citation>
    <scope>NUCLEOTIDE SEQUENCE [LARGE SCALE GENOMIC DNA]</scope>
    <source>
        <strain evidence="4 5">CGMCC 4.4663</strain>
    </source>
</reference>
<feature type="region of interest" description="Disordered" evidence="2">
    <location>
        <begin position="164"/>
        <end position="379"/>
    </location>
</feature>
<organism evidence="4 5">
    <name type="scientific">Actinophytocola xinjiangensis</name>
    <dbReference type="NCBI Taxonomy" id="485602"/>
    <lineage>
        <taxon>Bacteria</taxon>
        <taxon>Bacillati</taxon>
        <taxon>Actinomycetota</taxon>
        <taxon>Actinomycetes</taxon>
        <taxon>Pseudonocardiales</taxon>
        <taxon>Pseudonocardiaceae</taxon>
    </lineage>
</organism>
<feature type="compositionally biased region" description="Polar residues" evidence="2">
    <location>
        <begin position="164"/>
        <end position="177"/>
    </location>
</feature>
<feature type="compositionally biased region" description="Polar residues" evidence="2">
    <location>
        <begin position="266"/>
        <end position="277"/>
    </location>
</feature>
<evidence type="ECO:0000259" key="3">
    <source>
        <dbReference type="Pfam" id="PF00823"/>
    </source>
</evidence>
<feature type="compositionally biased region" description="Basic and acidic residues" evidence="2">
    <location>
        <begin position="343"/>
        <end position="368"/>
    </location>
</feature>
<gene>
    <name evidence="4" type="ORF">BLA60_11955</name>
</gene>
<comment type="caution">
    <text evidence="4">The sequence shown here is derived from an EMBL/GenBank/DDBJ whole genome shotgun (WGS) entry which is preliminary data.</text>
</comment>
<feature type="compositionally biased region" description="Gly residues" evidence="2">
    <location>
        <begin position="184"/>
        <end position="193"/>
    </location>
</feature>
<feature type="compositionally biased region" description="Pro residues" evidence="2">
    <location>
        <begin position="283"/>
        <end position="293"/>
    </location>
</feature>
<feature type="compositionally biased region" description="Gly residues" evidence="2">
    <location>
        <begin position="305"/>
        <end position="322"/>
    </location>
</feature>
<dbReference type="Proteomes" id="UP000185696">
    <property type="component" value="Unassembled WGS sequence"/>
</dbReference>
<evidence type="ECO:0000256" key="2">
    <source>
        <dbReference type="SAM" id="MobiDB-lite"/>
    </source>
</evidence>
<comment type="similarity">
    <text evidence="1">Belongs to the mycobacterial PPE family.</text>
</comment>
<accession>A0A7Z1AYG1</accession>
<dbReference type="EMBL" id="MSIF01000004">
    <property type="protein sequence ID" value="OLF11641.1"/>
    <property type="molecule type" value="Genomic_DNA"/>
</dbReference>
<proteinExistence type="inferred from homology"/>
<dbReference type="AlphaFoldDB" id="A0A7Z1AYG1"/>
<name>A0A7Z1AYG1_9PSEU</name>
<dbReference type="InterPro" id="IPR000030">
    <property type="entry name" value="PPE_dom"/>
</dbReference>
<evidence type="ECO:0000313" key="4">
    <source>
        <dbReference type="EMBL" id="OLF11641.1"/>
    </source>
</evidence>
<feature type="compositionally biased region" description="Polar residues" evidence="2">
    <location>
        <begin position="212"/>
        <end position="231"/>
    </location>
</feature>
<dbReference type="Gene3D" id="1.20.1260.20">
    <property type="entry name" value="PPE superfamily"/>
    <property type="match status" value="1"/>
</dbReference>
<dbReference type="InterPro" id="IPR038332">
    <property type="entry name" value="PPE_sf"/>
</dbReference>